<name>A0A8U0HXW9_9EURY</name>
<organism evidence="2 3">
    <name type="scientific">Halorussus limi</name>
    <dbReference type="NCBI Taxonomy" id="2938695"/>
    <lineage>
        <taxon>Archaea</taxon>
        <taxon>Methanobacteriati</taxon>
        <taxon>Methanobacteriota</taxon>
        <taxon>Stenosarchaea group</taxon>
        <taxon>Halobacteria</taxon>
        <taxon>Halobacteriales</taxon>
        <taxon>Haladaptataceae</taxon>
        <taxon>Halorussus</taxon>
    </lineage>
</organism>
<gene>
    <name evidence="2" type="ORF">M0R89_08055</name>
</gene>
<protein>
    <submittedName>
        <fullName evidence="2">YHS domain-containing protein</fullName>
    </submittedName>
</protein>
<dbReference type="SUPFAM" id="SSF47240">
    <property type="entry name" value="Ferritin-like"/>
    <property type="match status" value="1"/>
</dbReference>
<feature type="domain" description="YHS" evidence="1">
    <location>
        <begin position="29"/>
        <end position="57"/>
    </location>
</feature>
<dbReference type="Gene3D" id="1.10.620.20">
    <property type="entry name" value="Ribonucleotide Reductase, subunit A"/>
    <property type="match status" value="1"/>
</dbReference>
<dbReference type="GO" id="GO:0016491">
    <property type="term" value="F:oxidoreductase activity"/>
    <property type="evidence" value="ECO:0007669"/>
    <property type="project" value="InterPro"/>
</dbReference>
<dbReference type="GeneID" id="72185144"/>
<dbReference type="EMBL" id="CP096659">
    <property type="protein sequence ID" value="UPV76002.1"/>
    <property type="molecule type" value="Genomic_DNA"/>
</dbReference>
<dbReference type="InterPro" id="IPR012348">
    <property type="entry name" value="RNR-like"/>
</dbReference>
<dbReference type="RefSeq" id="WP_248652039.1">
    <property type="nucleotide sequence ID" value="NZ_CP096659.1"/>
</dbReference>
<dbReference type="InterPro" id="IPR007029">
    <property type="entry name" value="YHS_dom"/>
</dbReference>
<evidence type="ECO:0000313" key="2">
    <source>
        <dbReference type="EMBL" id="UPV76002.1"/>
    </source>
</evidence>
<dbReference type="Proteomes" id="UP000830729">
    <property type="component" value="Chromosome"/>
</dbReference>
<dbReference type="KEGG" id="halx:M0R89_08055"/>
<evidence type="ECO:0000259" key="1">
    <source>
        <dbReference type="Pfam" id="PF04945"/>
    </source>
</evidence>
<keyword evidence="3" id="KW-1185">Reference proteome</keyword>
<dbReference type="AlphaFoldDB" id="A0A8U0HXW9"/>
<reference evidence="2 3" key="1">
    <citation type="submission" date="2022-04" db="EMBL/GenBank/DDBJ databases">
        <title>Diverse halophilic archaea isolated from saline environments.</title>
        <authorList>
            <person name="Cui H.-L."/>
        </authorList>
    </citation>
    <scope>NUCLEOTIDE SEQUENCE [LARGE SCALE GENOMIC DNA]</scope>
    <source>
        <strain evidence="2 3">XZYJT49</strain>
    </source>
</reference>
<evidence type="ECO:0000313" key="3">
    <source>
        <dbReference type="Proteomes" id="UP000830729"/>
    </source>
</evidence>
<sequence length="57" mass="6576">MAQCAVCGADVEKTSPEETDYRDEEFAVAQVEYEGVTYEFCSEEHRRAFEETPEEYA</sequence>
<proteinExistence type="predicted"/>
<dbReference type="InterPro" id="IPR009078">
    <property type="entry name" value="Ferritin-like_SF"/>
</dbReference>
<dbReference type="Pfam" id="PF04945">
    <property type="entry name" value="YHS"/>
    <property type="match status" value="1"/>
</dbReference>
<accession>A0A8U0HXW9</accession>